<feature type="domain" description="Bacterial Ig-like" evidence="7">
    <location>
        <begin position="1015"/>
        <end position="1092"/>
    </location>
</feature>
<feature type="region of interest" description="Disordered" evidence="5">
    <location>
        <begin position="352"/>
        <end position="374"/>
    </location>
</feature>
<dbReference type="NCBIfam" id="NF033510">
    <property type="entry name" value="Ca_tandemer"/>
    <property type="match status" value="11"/>
</dbReference>
<evidence type="ECO:0000313" key="8">
    <source>
        <dbReference type="EMBL" id="SED02758.1"/>
    </source>
</evidence>
<dbReference type="OrthoDB" id="3776437at2"/>
<feature type="domain" description="Bacterial Ig-like" evidence="7">
    <location>
        <begin position="1107"/>
        <end position="1184"/>
    </location>
</feature>
<evidence type="ECO:0000256" key="6">
    <source>
        <dbReference type="SAM" id="SignalP"/>
    </source>
</evidence>
<keyword evidence="3 6" id="KW-0732">Signal</keyword>
<feature type="domain" description="Bacterial Ig-like" evidence="7">
    <location>
        <begin position="919"/>
        <end position="999"/>
    </location>
</feature>
<feature type="region of interest" description="Disordered" evidence="5">
    <location>
        <begin position="724"/>
        <end position="744"/>
    </location>
</feature>
<evidence type="ECO:0000259" key="7">
    <source>
        <dbReference type="Pfam" id="PF19077"/>
    </source>
</evidence>
<feature type="domain" description="Bacterial Ig-like" evidence="7">
    <location>
        <begin position="1201"/>
        <end position="1277"/>
    </location>
</feature>
<feature type="domain" description="Bacterial Ig-like" evidence="7">
    <location>
        <begin position="1297"/>
        <end position="1369"/>
    </location>
</feature>
<feature type="region of interest" description="Disordered" evidence="5">
    <location>
        <begin position="1101"/>
        <end position="1122"/>
    </location>
</feature>
<name>A0A1H4XCY1_9ACTN</name>
<feature type="region of interest" description="Disordered" evidence="5">
    <location>
        <begin position="1497"/>
        <end position="1584"/>
    </location>
</feature>
<feature type="domain" description="Bacterial Ig-like" evidence="7">
    <location>
        <begin position="451"/>
        <end position="526"/>
    </location>
</feature>
<dbReference type="Pfam" id="PF19077">
    <property type="entry name" value="Big_13"/>
    <property type="match status" value="11"/>
</dbReference>
<evidence type="ECO:0000256" key="4">
    <source>
        <dbReference type="ARBA" id="ARBA00022837"/>
    </source>
</evidence>
<organism evidence="8 9">
    <name type="scientific">Nocardioides exalbidus</name>
    <dbReference type="NCBI Taxonomy" id="402596"/>
    <lineage>
        <taxon>Bacteria</taxon>
        <taxon>Bacillati</taxon>
        <taxon>Actinomycetota</taxon>
        <taxon>Actinomycetes</taxon>
        <taxon>Propionibacteriales</taxon>
        <taxon>Nocardioidaceae</taxon>
        <taxon>Nocardioides</taxon>
    </lineage>
</organism>
<feature type="compositionally biased region" description="Basic and acidic residues" evidence="5">
    <location>
        <begin position="1507"/>
        <end position="1521"/>
    </location>
</feature>
<dbReference type="EMBL" id="FNRT01000002">
    <property type="protein sequence ID" value="SED02758.1"/>
    <property type="molecule type" value="Genomic_DNA"/>
</dbReference>
<dbReference type="InterPro" id="IPR059100">
    <property type="entry name" value="TSP3_bac"/>
</dbReference>
<protein>
    <submittedName>
        <fullName evidence="8">Ig-like domain (Group 3)</fullName>
    </submittedName>
</protein>
<feature type="compositionally biased region" description="Polar residues" evidence="5">
    <location>
        <begin position="1107"/>
        <end position="1118"/>
    </location>
</feature>
<feature type="compositionally biased region" description="Polar residues" evidence="5">
    <location>
        <begin position="822"/>
        <end position="833"/>
    </location>
</feature>
<evidence type="ECO:0000256" key="5">
    <source>
        <dbReference type="SAM" id="MobiDB-lite"/>
    </source>
</evidence>
<dbReference type="Gene3D" id="2.60.40.10">
    <property type="entry name" value="Immunoglobulins"/>
    <property type="match status" value="11"/>
</dbReference>
<feature type="compositionally biased region" description="Basic and acidic residues" evidence="5">
    <location>
        <begin position="1424"/>
        <end position="1433"/>
    </location>
</feature>
<feature type="compositionally biased region" description="Polar residues" evidence="5">
    <location>
        <begin position="357"/>
        <end position="371"/>
    </location>
</feature>
<dbReference type="InterPro" id="IPR044016">
    <property type="entry name" value="Big_13"/>
</dbReference>
<feature type="region of interest" description="Disordered" evidence="5">
    <location>
        <begin position="1368"/>
        <end position="1434"/>
    </location>
</feature>
<dbReference type="GO" id="GO:0005975">
    <property type="term" value="P:carbohydrate metabolic process"/>
    <property type="evidence" value="ECO:0007669"/>
    <property type="project" value="UniProtKB-ARBA"/>
</dbReference>
<feature type="domain" description="Bacterial Ig-like" evidence="7">
    <location>
        <begin position="547"/>
        <end position="625"/>
    </location>
</feature>
<evidence type="ECO:0000256" key="3">
    <source>
        <dbReference type="ARBA" id="ARBA00022729"/>
    </source>
</evidence>
<accession>A0A1H4XCY1</accession>
<feature type="domain" description="Bacterial Ig-like" evidence="7">
    <location>
        <begin position="734"/>
        <end position="811"/>
    </location>
</feature>
<dbReference type="PANTHER" id="PTHR37467">
    <property type="entry name" value="EXPORTED CALCIUM-BINDING GLYCOPROTEIN-RELATED"/>
    <property type="match status" value="1"/>
</dbReference>
<feature type="chain" id="PRO_5011737069" evidence="6">
    <location>
        <begin position="34"/>
        <end position="1584"/>
    </location>
</feature>
<keyword evidence="9" id="KW-1185">Reference proteome</keyword>
<feature type="region of interest" description="Disordered" evidence="5">
    <location>
        <begin position="1191"/>
        <end position="1217"/>
    </location>
</feature>
<feature type="signal peptide" evidence="6">
    <location>
        <begin position="1"/>
        <end position="33"/>
    </location>
</feature>
<dbReference type="Pfam" id="PF18884">
    <property type="entry name" value="TSP3_bac"/>
    <property type="match status" value="3"/>
</dbReference>
<feature type="domain" description="Bacterial Ig-like" evidence="7">
    <location>
        <begin position="361"/>
        <end position="438"/>
    </location>
</feature>
<sequence>MPHHSLRRLLSATTTLALVPVMALALTSTPASAAPLPAAYSANAHGDVVGLDVNLLTLDLAGVAVGHSRSTATSTATTGGSTATSANLDGNLAGTGLALGQQVSTAPPSVNPDPQDLLGVNLAPVINVGTIRGDTEATYSSNPATCAPADATGVRVLSDAQTQLAGLTLASLPILGTVADVSASQARTRTFLEDPGTGRSSVVSRTTTSIGDISLLGGTVGIKVARPVVLEARSNGTTGTASYTNPPSVSVTANGTTVNILPGGSRQINLGVLGALANLTVSVRAAQNTSSGATGAASTDAFLSIDLNVLGGLGRPAADVNLDLAPMSVQATAPQGGVECPVIDTTAPGAPVITSPAGGSTTNDTTPTFSGTAEPGSTVVVRNAGGTQVCTATTGSGGSWTCTPASPLPAGQATYSATATDAAGNTSPATNVTFTIDTATTIDLVEPASGSTTNDVTPLVAGTGEAGASVVVREGATQVCTATVAANGSWSCTPGSALSAGSHTLTATATDAAGNTATDTTTFTIDPGGDDTTPPGAPVITSPANGSTTDDATPTFSGIAEPGSTVVVRNAGGTQVCTATTGTGGSWTCTPASPLPDGEATYTATATDAAGNTSPEASVRFTVDTTAPTVPVITTPAQDSVTNDTTPEFTGTAEPGSTVVVRNAGGNQVCTDTTSAGGSWSCTPTSPLPVGRATYTATARDAAGNTSPAADVTFTIDTAAPTAPVITAPAGGSTTTDSTPPFSGNAEAFSTVVVEDSDGNEVCTAVTGAGGSWSCTPAAPRPDGEATYTATATDAAGNTSPDAAVTFTIDTFTTIDVVAPPNGSTTSDTTPELSGNAEPGSTVVVEDSDGNEVCTATAGPGGIWRCTPATPLPEGEDTYTATATDAVGNTATATTTFTIDTESVDTTPPGAPVISAPVDDTVIDDATPEFSGTAEPGSTVVVEDSDGAEVCRAVTGAGGQWSCTPAQQLPDGEDTFTATATDAAGNTSAGTDVTFTIDTAAPTAPVITAPAGGSTTTDSTPPFSGTAEALSTVVVEDSDGNEVCTAVTGAGGSWSCTPDEPLPGGQHTYTAAATDAAGNTSPDATVTFTVDTTAPGAPVITSPAAGSVTNDTTPTFSGTAEPGSTVVVRNAGGTQVCTATTGAGGSWTCTPASPLPAGQATYSATATDAGGNTSPAADVTFTIDATAPTAPVITAPAGGSTTTDPTPPFSGTAEPGSTVVVEDPSGNEVCTAVTGPGGSWTCTPTTPLPGGEATYTATATDAAGNTSPATSVTFTIDAAGGSVAPPVISSPAAGATVQATTPDFSGTGQPGLTVTVREGSTVLCTATVGSNGQWSCSSGAVLQPGPHTVSATQAGPAGQSQASTVTFTVAGAPTPNPNPTPTDPDGDGLTNTQEAQLGTDPNKADTDGDGLTDGREVQLGTDPTRADTDKDGLTDGQEVLGVTIRQAFEVCGRKTLRSITVTTDPLRADTDRDGLKDGAEVRGVKIKQKVRTSTGTYKIGKVRTNPTKKDSDRDGLTDKAEITGSKNKKFGKAKTDPATCDTDRGGVSDGAEVKAGANPADSRSTPKRPGRRTTASDLPARQAG</sequence>
<feature type="compositionally biased region" description="Basic and acidic residues" evidence="5">
    <location>
        <begin position="1402"/>
        <end position="1416"/>
    </location>
</feature>
<dbReference type="Proteomes" id="UP000198742">
    <property type="component" value="Unassembled WGS sequence"/>
</dbReference>
<feature type="domain" description="Bacterial Ig-like" evidence="7">
    <location>
        <begin position="824"/>
        <end position="901"/>
    </location>
</feature>
<dbReference type="InterPro" id="IPR013783">
    <property type="entry name" value="Ig-like_fold"/>
</dbReference>
<dbReference type="RefSeq" id="WP_090970614.1">
    <property type="nucleotide sequence ID" value="NZ_FNRT01000002.1"/>
</dbReference>
<keyword evidence="4" id="KW-0106">Calcium</keyword>
<evidence type="ECO:0000313" key="9">
    <source>
        <dbReference type="Proteomes" id="UP000198742"/>
    </source>
</evidence>
<evidence type="ECO:0000256" key="1">
    <source>
        <dbReference type="ARBA" id="ARBA00004613"/>
    </source>
</evidence>
<comment type="subcellular location">
    <subcellularLocation>
        <location evidence="1">Secreted</location>
    </subcellularLocation>
</comment>
<keyword evidence="2" id="KW-0964">Secreted</keyword>
<proteinExistence type="predicted"/>
<evidence type="ECO:0000256" key="2">
    <source>
        <dbReference type="ARBA" id="ARBA00022525"/>
    </source>
</evidence>
<reference evidence="9" key="1">
    <citation type="submission" date="2016-10" db="EMBL/GenBank/DDBJ databases">
        <authorList>
            <person name="Varghese N."/>
            <person name="Submissions S."/>
        </authorList>
    </citation>
    <scope>NUCLEOTIDE SEQUENCE [LARGE SCALE GENOMIC DNA]</scope>
    <source>
        <strain evidence="9">DSM 22017</strain>
    </source>
</reference>
<dbReference type="PANTHER" id="PTHR37467:SF1">
    <property type="entry name" value="EXPORTED CALCIUM-BINDING GLYCOPROTEIN"/>
    <property type="match status" value="1"/>
</dbReference>
<dbReference type="InterPro" id="IPR053180">
    <property type="entry name" value="Ca-binding_acidic-repeat"/>
</dbReference>
<feature type="compositionally biased region" description="Polar residues" evidence="5">
    <location>
        <begin position="732"/>
        <end position="742"/>
    </location>
</feature>
<gene>
    <name evidence="8" type="ORF">SAMN04489844_3508</name>
</gene>
<feature type="domain" description="Bacterial Ig-like" evidence="7">
    <location>
        <begin position="637"/>
        <end position="718"/>
    </location>
</feature>
<dbReference type="STRING" id="402596.SAMN04489844_3508"/>
<feature type="region of interest" description="Disordered" evidence="5">
    <location>
        <begin position="819"/>
        <end position="842"/>
    </location>
</feature>